<proteinExistence type="predicted"/>
<name>A0A7S4IJA8_9EUKA</name>
<evidence type="ECO:0000313" key="3">
    <source>
        <dbReference type="EMBL" id="CAE2231137.1"/>
    </source>
</evidence>
<organism evidence="3">
    <name type="scientific">Prymnesium polylepis</name>
    <dbReference type="NCBI Taxonomy" id="72548"/>
    <lineage>
        <taxon>Eukaryota</taxon>
        <taxon>Haptista</taxon>
        <taxon>Haptophyta</taxon>
        <taxon>Prymnesiophyceae</taxon>
        <taxon>Prymnesiales</taxon>
        <taxon>Prymnesiaceae</taxon>
        <taxon>Prymnesium</taxon>
    </lineage>
</organism>
<gene>
    <name evidence="3" type="ORF">CPOL0286_LOCUS11299</name>
</gene>
<evidence type="ECO:0000259" key="2">
    <source>
        <dbReference type="Pfam" id="PF01145"/>
    </source>
</evidence>
<evidence type="ECO:0000256" key="1">
    <source>
        <dbReference type="SAM" id="MobiDB-lite"/>
    </source>
</evidence>
<sequence>MNRDTYTRKTANGSKHKGPDVRGGGQWNTPAYEILKDNGLLDSSYRITSSEEIDAVPSNATRGGNLALDCFCLPVKCCFRTFEVDAGKVQLVSDGRGKFYFYGQGVHRICDPFYKVGKSMTYYKGLIQHGDLTLCVVEQGQIGYALDQGQPVLLPPGLHQWRSPTMIFEKSFDLNNNVIRMGPLTLITVDSGYSAVTEDNGEQKILAGGSTYLLTHRNWKFQKYLPEKIQSSNLKRIEATSADNVLMAVDATVIWRITDVATAALNSAETIHKDGSDALHSELGNLTKLTNDVLKQAEASLAAFIGAVEYSATFNVAAAVATPPSAVPVVEGIAPPAAPVPSSAPPPSKITSPLFDLVRLQTCVDHANAVTATYGVTIISINVVAAVPADKTLMVSLAQGAVAAAEAQKFETVAAGKAAAAKIEAKGAAEAEVLKARGDADAERVRAEGHRAAAELISSNEVAVKLATIDHTGAALDKNKAFFFGADAKDIGSLLAATASNYLGGPSK</sequence>
<feature type="region of interest" description="Disordered" evidence="1">
    <location>
        <begin position="1"/>
        <end position="25"/>
    </location>
</feature>
<accession>A0A7S4IJA8</accession>
<protein>
    <recommendedName>
        <fullName evidence="2">Band 7 domain-containing protein</fullName>
    </recommendedName>
</protein>
<dbReference type="InterPro" id="IPR036013">
    <property type="entry name" value="Band_7/SPFH_dom_sf"/>
</dbReference>
<dbReference type="AlphaFoldDB" id="A0A7S4IJA8"/>
<feature type="domain" description="Band 7" evidence="2">
    <location>
        <begin position="219"/>
        <end position="420"/>
    </location>
</feature>
<dbReference type="EMBL" id="HBKO01024887">
    <property type="protein sequence ID" value="CAE2231137.1"/>
    <property type="molecule type" value="Transcribed_RNA"/>
</dbReference>
<dbReference type="Pfam" id="PF01145">
    <property type="entry name" value="Band_7"/>
    <property type="match status" value="1"/>
</dbReference>
<reference evidence="3" key="1">
    <citation type="submission" date="2021-01" db="EMBL/GenBank/DDBJ databases">
        <authorList>
            <person name="Corre E."/>
            <person name="Pelletier E."/>
            <person name="Niang G."/>
            <person name="Scheremetjew M."/>
            <person name="Finn R."/>
            <person name="Kale V."/>
            <person name="Holt S."/>
            <person name="Cochrane G."/>
            <person name="Meng A."/>
            <person name="Brown T."/>
            <person name="Cohen L."/>
        </authorList>
    </citation>
    <scope>NUCLEOTIDE SEQUENCE</scope>
    <source>
        <strain evidence="3">UIO037</strain>
    </source>
</reference>
<dbReference type="InterPro" id="IPR001107">
    <property type="entry name" value="Band_7"/>
</dbReference>
<dbReference type="Gene3D" id="3.30.479.30">
    <property type="entry name" value="Band 7 domain"/>
    <property type="match status" value="1"/>
</dbReference>